<gene>
    <name evidence="1" type="ORF">CB0940_07573</name>
</gene>
<organism evidence="1 2">
    <name type="scientific">Cercospora beticola</name>
    <name type="common">Sugarbeet leaf spot fungus</name>
    <dbReference type="NCBI Taxonomy" id="122368"/>
    <lineage>
        <taxon>Eukaryota</taxon>
        <taxon>Fungi</taxon>
        <taxon>Dikarya</taxon>
        <taxon>Ascomycota</taxon>
        <taxon>Pezizomycotina</taxon>
        <taxon>Dothideomycetes</taxon>
        <taxon>Dothideomycetidae</taxon>
        <taxon>Mycosphaerellales</taxon>
        <taxon>Mycosphaerellaceae</taxon>
        <taxon>Cercospora</taxon>
    </lineage>
</organism>
<feature type="non-terminal residue" evidence="1">
    <location>
        <position position="87"/>
    </location>
</feature>
<proteinExistence type="predicted"/>
<reference evidence="1 2" key="1">
    <citation type="submission" date="2015-10" db="EMBL/GenBank/DDBJ databases">
        <title>The cercosporin biosynthetic gene cluster was horizontally transferred to several fungal lineages and shown to be expanded in Cercospora beticola based on microsynteny with recipient genomes.</title>
        <authorList>
            <person name="De Jonge R."/>
            <person name="Ebert M.K."/>
            <person name="Suttle J.C."/>
            <person name="Jurick Ii W.M."/>
            <person name="Secor G.A."/>
            <person name="Thomma B.P."/>
            <person name="Van De Peer Y."/>
            <person name="Bolton M.D."/>
        </authorList>
    </citation>
    <scope>NUCLEOTIDE SEQUENCE [LARGE SCALE GENOMIC DNA]</scope>
    <source>
        <strain evidence="1 2">09-40</strain>
    </source>
</reference>
<comment type="caution">
    <text evidence="1">The sequence shown here is derived from an EMBL/GenBank/DDBJ whole genome shotgun (WGS) entry which is preliminary data.</text>
</comment>
<accession>A0A2G5H9B8</accession>
<protein>
    <submittedName>
        <fullName evidence="1">Uncharacterized protein</fullName>
    </submittedName>
</protein>
<dbReference type="Proteomes" id="UP000230605">
    <property type="component" value="Chromosome 5"/>
</dbReference>
<name>A0A2G5H9B8_CERBT</name>
<evidence type="ECO:0000313" key="1">
    <source>
        <dbReference type="EMBL" id="PIA88903.1"/>
    </source>
</evidence>
<dbReference type="EMBL" id="LKMD01000108">
    <property type="protein sequence ID" value="PIA88903.1"/>
    <property type="molecule type" value="Genomic_DNA"/>
</dbReference>
<dbReference type="AlphaFoldDB" id="A0A2G5H9B8"/>
<sequence length="87" mass="9529">MLLQYCTVHTTIPKAIEQGYQLKVASASTLVVYGPAAFKLPSNATPHQCSQLKAEFGPPYRSNASPCNAIFEVPEFHTPILSFLLSF</sequence>
<evidence type="ECO:0000313" key="2">
    <source>
        <dbReference type="Proteomes" id="UP000230605"/>
    </source>
</evidence>
<dbReference type="EMBL" id="LKMD01000108">
    <property type="protein sequence ID" value="PIA88904.1"/>
    <property type="molecule type" value="Genomic_DNA"/>
</dbReference>